<dbReference type="EMBL" id="KN837104">
    <property type="protein sequence ID" value="KIJ47119.1"/>
    <property type="molecule type" value="Genomic_DNA"/>
</dbReference>
<dbReference type="AlphaFoldDB" id="A0A0C9UVR6"/>
<evidence type="ECO:0000313" key="1">
    <source>
        <dbReference type="EMBL" id="KIJ47119.1"/>
    </source>
</evidence>
<dbReference type="Proteomes" id="UP000054279">
    <property type="component" value="Unassembled WGS sequence"/>
</dbReference>
<evidence type="ECO:0000313" key="3">
    <source>
        <dbReference type="Proteomes" id="UP000054279"/>
    </source>
</evidence>
<organism evidence="2 3">
    <name type="scientific">Sphaerobolus stellatus (strain SS14)</name>
    <dbReference type="NCBI Taxonomy" id="990650"/>
    <lineage>
        <taxon>Eukaryota</taxon>
        <taxon>Fungi</taxon>
        <taxon>Dikarya</taxon>
        <taxon>Basidiomycota</taxon>
        <taxon>Agaricomycotina</taxon>
        <taxon>Agaricomycetes</taxon>
        <taxon>Phallomycetidae</taxon>
        <taxon>Geastrales</taxon>
        <taxon>Sphaerobolaceae</taxon>
        <taxon>Sphaerobolus</taxon>
    </lineage>
</organism>
<keyword evidence="3" id="KW-1185">Reference proteome</keyword>
<name>A0A0C9UVR6_SPHS4</name>
<reference evidence="2 3" key="1">
    <citation type="submission" date="2014-06" db="EMBL/GenBank/DDBJ databases">
        <title>Evolutionary Origins and Diversification of the Mycorrhizal Mutualists.</title>
        <authorList>
            <consortium name="DOE Joint Genome Institute"/>
            <consortium name="Mycorrhizal Genomics Consortium"/>
            <person name="Kohler A."/>
            <person name="Kuo A."/>
            <person name="Nagy L.G."/>
            <person name="Floudas D."/>
            <person name="Copeland A."/>
            <person name="Barry K.W."/>
            <person name="Cichocki N."/>
            <person name="Veneault-Fourrey C."/>
            <person name="LaButti K."/>
            <person name="Lindquist E.A."/>
            <person name="Lipzen A."/>
            <person name="Lundell T."/>
            <person name="Morin E."/>
            <person name="Murat C."/>
            <person name="Riley R."/>
            <person name="Ohm R."/>
            <person name="Sun H."/>
            <person name="Tunlid A."/>
            <person name="Henrissat B."/>
            <person name="Grigoriev I.V."/>
            <person name="Hibbett D.S."/>
            <person name="Martin F."/>
        </authorList>
    </citation>
    <scope>NUCLEOTIDE SEQUENCE [LARGE SCALE GENOMIC DNA]</scope>
    <source>
        <strain evidence="2 3">SS14</strain>
    </source>
</reference>
<protein>
    <submittedName>
        <fullName evidence="2">Uncharacterized protein</fullName>
    </submittedName>
</protein>
<dbReference type="SUPFAM" id="SSF52047">
    <property type="entry name" value="RNI-like"/>
    <property type="match status" value="1"/>
</dbReference>
<proteinExistence type="predicted"/>
<gene>
    <name evidence="1" type="ORF">M422DRAFT_249430</name>
    <name evidence="2" type="ORF">M422DRAFT_249431</name>
</gene>
<sequence>MGSYNPIDNITWSFNFDWPKLEIVQLKQLWVGPFKEHHEALFKFMPALRSLYLTDCMMSMNFLRRLTQMQGVWPKLERLLLEDTYPSHGDLTLFLVSRTRMNSNQGLLLHIYIGDLESVHFLSEDREAFKGSSHKDQLEYLMEAFPGVIQTEIVTQFDDE</sequence>
<evidence type="ECO:0000313" key="2">
    <source>
        <dbReference type="EMBL" id="KIJ47120.1"/>
    </source>
</evidence>
<dbReference type="EMBL" id="KN837104">
    <property type="protein sequence ID" value="KIJ47120.1"/>
    <property type="molecule type" value="Genomic_DNA"/>
</dbReference>
<accession>A0A0C9UVR6</accession>
<dbReference type="HOGENOM" id="CLU_1653243_0_0_1"/>